<dbReference type="Proteomes" id="UP000589626">
    <property type="component" value="Unassembled WGS sequence"/>
</dbReference>
<sequence>MTRRRRDLDAERRDLAAAADRLLAGTPLRSTTGKLNGTQLITESGLRRDVVYGDHKNLVDDFTARVKAQHATPSSIARVADKNRALRDENDALKRQLAEEHETTKTLTKIIGELSLELHQAREGLTSLQQVPHIGAHSSAQRAGA</sequence>
<accession>A0A7W4Z1Y0</accession>
<organism evidence="2 3">
    <name type="scientific">Nocardioides soli</name>
    <dbReference type="NCBI Taxonomy" id="1036020"/>
    <lineage>
        <taxon>Bacteria</taxon>
        <taxon>Bacillati</taxon>
        <taxon>Actinomycetota</taxon>
        <taxon>Actinomycetes</taxon>
        <taxon>Propionibacteriales</taxon>
        <taxon>Nocardioidaceae</taxon>
        <taxon>Nocardioides</taxon>
    </lineage>
</organism>
<keyword evidence="1" id="KW-0175">Coiled coil</keyword>
<evidence type="ECO:0000313" key="3">
    <source>
        <dbReference type="Proteomes" id="UP000589626"/>
    </source>
</evidence>
<protein>
    <submittedName>
        <fullName evidence="2">Regulator of replication initiation timing</fullName>
    </submittedName>
</protein>
<evidence type="ECO:0000313" key="2">
    <source>
        <dbReference type="EMBL" id="MBB3043368.1"/>
    </source>
</evidence>
<dbReference type="EMBL" id="JACHWR010000002">
    <property type="protein sequence ID" value="MBB3043368.1"/>
    <property type="molecule type" value="Genomic_DNA"/>
</dbReference>
<name>A0A7W4Z1Y0_9ACTN</name>
<keyword evidence="3" id="KW-1185">Reference proteome</keyword>
<evidence type="ECO:0000256" key="1">
    <source>
        <dbReference type="SAM" id="Coils"/>
    </source>
</evidence>
<comment type="caution">
    <text evidence="2">The sequence shown here is derived from an EMBL/GenBank/DDBJ whole genome shotgun (WGS) entry which is preliminary data.</text>
</comment>
<gene>
    <name evidence="2" type="ORF">FHU40_003186</name>
</gene>
<dbReference type="RefSeq" id="WP_183593226.1">
    <property type="nucleotide sequence ID" value="NZ_JACHWR010000002.1"/>
</dbReference>
<reference evidence="2 3" key="1">
    <citation type="submission" date="2020-08" db="EMBL/GenBank/DDBJ databases">
        <title>Sequencing the genomes of 1000 actinobacteria strains.</title>
        <authorList>
            <person name="Klenk H.-P."/>
        </authorList>
    </citation>
    <scope>NUCLEOTIDE SEQUENCE [LARGE SCALE GENOMIC DNA]</scope>
    <source>
        <strain evidence="2 3">DSM 105498</strain>
    </source>
</reference>
<dbReference type="AlphaFoldDB" id="A0A7W4Z1Y0"/>
<feature type="coiled-coil region" evidence="1">
    <location>
        <begin position="76"/>
        <end position="103"/>
    </location>
</feature>
<proteinExistence type="predicted"/>